<feature type="transmembrane region" description="Helical" evidence="1">
    <location>
        <begin position="88"/>
        <end position="112"/>
    </location>
</feature>
<protein>
    <submittedName>
        <fullName evidence="2">Uncharacterized protein</fullName>
    </submittedName>
</protein>
<evidence type="ECO:0000313" key="2">
    <source>
        <dbReference type="EMBL" id="RNA21744.1"/>
    </source>
</evidence>
<sequence>MDSEQTLNFAQTFLNAQLNFIASLEITILFQNPDLDFFWGLLNNSCWMRAELTGPINELLLGVVGPYILVVCSKSAKRLMVKIINFPVISISMSLYITNANLILGFLTIFSVKKIKILPKKRLHSKFNYLNA</sequence>
<organism evidence="2 3">
    <name type="scientific">Brachionus plicatilis</name>
    <name type="common">Marine rotifer</name>
    <name type="synonym">Brachionus muelleri</name>
    <dbReference type="NCBI Taxonomy" id="10195"/>
    <lineage>
        <taxon>Eukaryota</taxon>
        <taxon>Metazoa</taxon>
        <taxon>Spiralia</taxon>
        <taxon>Gnathifera</taxon>
        <taxon>Rotifera</taxon>
        <taxon>Eurotatoria</taxon>
        <taxon>Monogononta</taxon>
        <taxon>Pseudotrocha</taxon>
        <taxon>Ploima</taxon>
        <taxon>Brachionidae</taxon>
        <taxon>Brachionus</taxon>
    </lineage>
</organism>
<dbReference type="EMBL" id="REGN01003608">
    <property type="protein sequence ID" value="RNA21744.1"/>
    <property type="molecule type" value="Genomic_DNA"/>
</dbReference>
<gene>
    <name evidence="2" type="ORF">BpHYR1_054348</name>
</gene>
<keyword evidence="3" id="KW-1185">Reference proteome</keyword>
<reference evidence="2 3" key="1">
    <citation type="journal article" date="2018" name="Sci. Rep.">
        <title>Genomic signatures of local adaptation to the degree of environmental predictability in rotifers.</title>
        <authorList>
            <person name="Franch-Gras L."/>
            <person name="Hahn C."/>
            <person name="Garcia-Roger E.M."/>
            <person name="Carmona M.J."/>
            <person name="Serra M."/>
            <person name="Gomez A."/>
        </authorList>
    </citation>
    <scope>NUCLEOTIDE SEQUENCE [LARGE SCALE GENOMIC DNA]</scope>
    <source>
        <strain evidence="2">HYR1</strain>
    </source>
</reference>
<comment type="caution">
    <text evidence="2">The sequence shown here is derived from an EMBL/GenBank/DDBJ whole genome shotgun (WGS) entry which is preliminary data.</text>
</comment>
<accession>A0A3M7RE84</accession>
<keyword evidence="1" id="KW-1133">Transmembrane helix</keyword>
<evidence type="ECO:0000313" key="3">
    <source>
        <dbReference type="Proteomes" id="UP000276133"/>
    </source>
</evidence>
<name>A0A3M7RE84_BRAPC</name>
<proteinExistence type="predicted"/>
<keyword evidence="1" id="KW-0472">Membrane</keyword>
<dbReference type="Proteomes" id="UP000276133">
    <property type="component" value="Unassembled WGS sequence"/>
</dbReference>
<dbReference type="AlphaFoldDB" id="A0A3M7RE84"/>
<evidence type="ECO:0000256" key="1">
    <source>
        <dbReference type="SAM" id="Phobius"/>
    </source>
</evidence>
<keyword evidence="1" id="KW-0812">Transmembrane</keyword>